<evidence type="ECO:0000313" key="1">
    <source>
        <dbReference type="EMBL" id="MBB1122792.1"/>
    </source>
</evidence>
<accession>A0A839HAI3</accession>
<protein>
    <submittedName>
        <fullName evidence="1">Uncharacterized protein</fullName>
    </submittedName>
</protein>
<dbReference type="EMBL" id="JACIVD010000048">
    <property type="protein sequence ID" value="MBB1122792.1"/>
    <property type="molecule type" value="Genomic_DNA"/>
</dbReference>
<evidence type="ECO:0000313" key="2">
    <source>
        <dbReference type="Proteomes" id="UP000547628"/>
    </source>
</evidence>
<reference evidence="1 2" key="1">
    <citation type="submission" date="2020-07" db="EMBL/GenBank/DDBJ databases">
        <title>Description of Limosilactobacillus balticus sp. nov., Limosilactobacillus agrestis sp. nov., Limosilactobacillus albertensis sp. nov., Limosilactobacillus rudii sp. nov., Limosilactobacillus fastidiosus sp. nov., five novel Limosilactobacillus species isolated from the vertebrate gastrointestinal tract, and proposal of 6 subspecies of Limosilactobacillus reuteri adapted to the gastrointestinal tract of specific vertebrate hosts.</title>
        <authorList>
            <person name="Li F."/>
            <person name="Cheng C."/>
            <person name="Zheng J."/>
            <person name="Quevedo R.M."/>
            <person name="Li J."/>
            <person name="Roos S."/>
            <person name="Gaenzle M.G."/>
            <person name="Walter J."/>
        </authorList>
    </citation>
    <scope>NUCLEOTIDE SEQUENCE [LARGE SCALE GENOMIC DNA]</scope>
    <source>
        <strain evidence="1 2">Lr3000</strain>
    </source>
</reference>
<proteinExistence type="predicted"/>
<dbReference type="RefSeq" id="WP_182602093.1">
    <property type="nucleotide sequence ID" value="NZ_JACIVD010000048.1"/>
</dbReference>
<dbReference type="Proteomes" id="UP000547628">
    <property type="component" value="Unassembled WGS sequence"/>
</dbReference>
<dbReference type="AlphaFoldDB" id="A0A839HAI3"/>
<name>A0A839HAI3_9LACO</name>
<gene>
    <name evidence="1" type="ORF">H5S41_02255</name>
</gene>
<comment type="caution">
    <text evidence="1">The sequence shown here is derived from an EMBL/GenBank/DDBJ whole genome shotgun (WGS) entry which is preliminary data.</text>
</comment>
<organism evidence="1 2">
    <name type="scientific">Limosilactobacillus albertensis</name>
    <dbReference type="NCBI Taxonomy" id="2759752"/>
    <lineage>
        <taxon>Bacteria</taxon>
        <taxon>Bacillati</taxon>
        <taxon>Bacillota</taxon>
        <taxon>Bacilli</taxon>
        <taxon>Lactobacillales</taxon>
        <taxon>Lactobacillaceae</taxon>
        <taxon>Limosilactobacillus</taxon>
    </lineage>
</organism>
<sequence length="100" mass="11621">MKIQDQINYVNNSLSIIKSKVKAVFGVNLNIDEINLSAPTKHNSFYSSYVIDAEQEVARVVDRLTDQLQRQNIIKNVDTLDDWDDAKRFLDFVVDKLQKY</sequence>